<evidence type="ECO:0000259" key="6">
    <source>
        <dbReference type="Pfam" id="PF07940"/>
    </source>
</evidence>
<protein>
    <submittedName>
        <fullName evidence="7">Heparinase II/III family protein</fullName>
    </submittedName>
</protein>
<organism evidence="7 8">
    <name type="scientific">Paenibacillus violae</name>
    <dbReference type="NCBI Taxonomy" id="3077234"/>
    <lineage>
        <taxon>Bacteria</taxon>
        <taxon>Bacillati</taxon>
        <taxon>Bacillota</taxon>
        <taxon>Bacilli</taxon>
        <taxon>Bacillales</taxon>
        <taxon>Paenibacillaceae</taxon>
        <taxon>Paenibacillus</taxon>
    </lineage>
</organism>
<accession>A0ABU3RBT4</accession>
<evidence type="ECO:0000256" key="5">
    <source>
        <dbReference type="SAM" id="MobiDB-lite"/>
    </source>
</evidence>
<evidence type="ECO:0000313" key="7">
    <source>
        <dbReference type="EMBL" id="MDU0201750.1"/>
    </source>
</evidence>
<dbReference type="InterPro" id="IPR012480">
    <property type="entry name" value="Hepar_II_III_C"/>
</dbReference>
<feature type="region of interest" description="Disordered" evidence="5">
    <location>
        <begin position="740"/>
        <end position="763"/>
    </location>
</feature>
<evidence type="ECO:0000256" key="3">
    <source>
        <dbReference type="ARBA" id="ARBA00022764"/>
    </source>
</evidence>
<dbReference type="InterPro" id="IPR008929">
    <property type="entry name" value="Chondroitin_lyas"/>
</dbReference>
<dbReference type="Gene3D" id="1.50.10.100">
    <property type="entry name" value="Chondroitin AC/alginate lyase"/>
    <property type="match status" value="1"/>
</dbReference>
<keyword evidence="8" id="KW-1185">Reference proteome</keyword>
<dbReference type="Proteomes" id="UP001260980">
    <property type="component" value="Unassembled WGS sequence"/>
</dbReference>
<dbReference type="EMBL" id="JAWCUD010000003">
    <property type="protein sequence ID" value="MDU0201750.1"/>
    <property type="molecule type" value="Genomic_DNA"/>
</dbReference>
<reference evidence="7 8" key="1">
    <citation type="submission" date="2023-10" db="EMBL/GenBank/DDBJ databases">
        <title>Paenibacillus strain PFR10 Genome sequencing and assembly.</title>
        <authorList>
            <person name="Kim I."/>
        </authorList>
    </citation>
    <scope>NUCLEOTIDE SEQUENCE [LARGE SCALE GENOMIC DNA]</scope>
    <source>
        <strain evidence="7 8">PFR10</strain>
    </source>
</reference>
<keyword evidence="4" id="KW-0456">Lyase</keyword>
<feature type="compositionally biased region" description="Gly residues" evidence="5">
    <location>
        <begin position="740"/>
        <end position="753"/>
    </location>
</feature>
<evidence type="ECO:0000313" key="8">
    <source>
        <dbReference type="Proteomes" id="UP001260980"/>
    </source>
</evidence>
<gene>
    <name evidence="7" type="ORF">RQP52_11655</name>
</gene>
<sequence length="867" mass="97684">MTNQSKIATANRPFACYGAEQLEGIRNRIIVQPKLRQEYERQWKLSDAFANEELSLPIQRIYAFRTVPFVFRTPEHAAYLKFALHIRGKGEVWINQVQLTHSEKGLPIPLANGRFDHGFFGWVASPYSFTSSTSLQSSEPPGQGQCLHVKNLSNNDHMQLSITDQIPVHSKEHYSIQTTLRLDQLFSEGGINIEVRFLDAAGQPLDEVYTSPSFNRKTPTNWAVLLETAGADADVYMVTGDAVYAERAKRKILYMLPDMCQGMDIFKATGWHDDDTYGAVHIGRGIAVLSVIYDQIADSGVILPHENADIHSKFRYIAEMMMDTTYYQFDLEQFPDEKGGKRSNWNADRATGLGIYALIFPEEKLADDYLAHACAVVDWQLEHVVDQDGAWPENIRYHGAVLHRYFMFFTLLQRQKGVDYWSRDKVKKMYRFLIDTVTPKDNVQGGPDSEPKLLSPAVGDSTVDDQWFRLFAYAAPFYATTDSQFSREMMWAWQHGGGVVRDTGAYPCTLLALLYPQPELPLEAPTLTSVHYQGMGYIIFRQHSGVWGRENYAIFEASPLTYHAHHDEGHFSLWANGTPLTLDPGTGGYYNGDRHWYVNGHAHNVVQFIDEAGVIQNGPLKSLCEEVFFSNQLDYVRSKIPDVHAEAYHRHFAYVKAGVDIYVVWDHIRSQNNSVWNLHTMSTSSDIEMNRITAHCLNEMKLEVTFLEPNGISVSKNHGAVSGAYPLTVQEHFRISCDGGGDGDSSDGGGGGSNDCSADGGSNNHSDCSRDYLTLLYPKTHETPGFIIQSLLTDTDYPELRMYKILRDEQTLFYLLVNGTEQSHTFCCQAGATLLNPHDKVSYSPKHNGECHIQVDAGRLAVLLTNV</sequence>
<dbReference type="SUPFAM" id="SSF48230">
    <property type="entry name" value="Chondroitin AC/alginate lyase"/>
    <property type="match status" value="1"/>
</dbReference>
<proteinExistence type="predicted"/>
<comment type="caution">
    <text evidence="7">The sequence shown here is derived from an EMBL/GenBank/DDBJ whole genome shotgun (WGS) entry which is preliminary data.</text>
</comment>
<dbReference type="PANTHER" id="PTHR39210">
    <property type="entry name" value="HEPARIN-SULFATE LYASE"/>
    <property type="match status" value="1"/>
</dbReference>
<name>A0ABU3RBT4_9BACL</name>
<feature type="compositionally biased region" description="Low complexity" evidence="5">
    <location>
        <begin position="754"/>
        <end position="763"/>
    </location>
</feature>
<evidence type="ECO:0000256" key="1">
    <source>
        <dbReference type="ARBA" id="ARBA00004418"/>
    </source>
</evidence>
<dbReference type="Pfam" id="PF07940">
    <property type="entry name" value="Hepar_II_III_C"/>
    <property type="match status" value="1"/>
</dbReference>
<dbReference type="RefSeq" id="WP_315951606.1">
    <property type="nucleotide sequence ID" value="NZ_JAWCUD010000003.1"/>
</dbReference>
<dbReference type="Gene3D" id="2.70.98.70">
    <property type="match status" value="1"/>
</dbReference>
<keyword evidence="3" id="KW-0574">Periplasm</keyword>
<evidence type="ECO:0000256" key="2">
    <source>
        <dbReference type="ARBA" id="ARBA00022729"/>
    </source>
</evidence>
<dbReference type="PANTHER" id="PTHR39210:SF1">
    <property type="entry name" value="HEPARIN-SULFATE LYASE"/>
    <property type="match status" value="1"/>
</dbReference>
<comment type="subcellular location">
    <subcellularLocation>
        <location evidence="1">Periplasm</location>
    </subcellularLocation>
</comment>
<feature type="domain" description="Heparinase II/III-like C-terminal" evidence="6">
    <location>
        <begin position="528"/>
        <end position="608"/>
    </location>
</feature>
<keyword evidence="2" id="KW-0732">Signal</keyword>
<evidence type="ECO:0000256" key="4">
    <source>
        <dbReference type="ARBA" id="ARBA00023239"/>
    </source>
</evidence>